<dbReference type="EMBL" id="FNUY01000003">
    <property type="protein sequence ID" value="SEG17565.1"/>
    <property type="molecule type" value="Genomic_DNA"/>
</dbReference>
<dbReference type="GO" id="GO:0071949">
    <property type="term" value="F:FAD binding"/>
    <property type="evidence" value="ECO:0007669"/>
    <property type="project" value="InterPro"/>
</dbReference>
<keyword evidence="5" id="KW-0503">Monooxygenase</keyword>
<evidence type="ECO:0000256" key="4">
    <source>
        <dbReference type="ARBA" id="ARBA00023002"/>
    </source>
</evidence>
<dbReference type="SUPFAM" id="SSF51905">
    <property type="entry name" value="FAD/NAD(P)-binding domain"/>
    <property type="match status" value="1"/>
</dbReference>
<dbReference type="InterPro" id="IPR050493">
    <property type="entry name" value="FAD-dep_Monooxygenase_BioMet"/>
</dbReference>
<dbReference type="OrthoDB" id="4230779at2"/>
<evidence type="ECO:0000259" key="6">
    <source>
        <dbReference type="Pfam" id="PF01494"/>
    </source>
</evidence>
<sequence>MSPPHILIAGAGIGGLAAAISLARRGISATIVEKRTGFGETGAGLQLTPNSGRVLDALDLKLQLKRVSVSSHGLVIRRWSSGASLLEMPSDPQSLPTPFRLLKRNDLHTVLLDAARTLPNVRLVVGRGLTEITQDADGVTATLAGQSGQNETLRGLGLIGADGLWSRARELSGDRSPPVFTGFEAWRALAPAAAGQAKARVNLHLGAGCHAVHYPVAGGRETNIVIIRSAKEAREGWSRDGDKRVLMAQIAGASRELQELVAAAGDWQVWSLFDRKPAAMADGRIALLGDAAHPVLPFLAQGASLAIEDAAVLARMLAERLGRDGSAGVASAISDYAAARAARVARVQQASRENGRNYHFGRPWSFARDYGLKRLGAEGLRRRYNWLYDWQDS</sequence>
<dbReference type="InterPro" id="IPR036188">
    <property type="entry name" value="FAD/NAD-bd_sf"/>
</dbReference>
<keyword evidence="8" id="KW-1185">Reference proteome</keyword>
<proteinExistence type="predicted"/>
<feature type="domain" description="FAD-binding" evidence="6">
    <location>
        <begin position="6"/>
        <end position="350"/>
    </location>
</feature>
<gene>
    <name evidence="7" type="ORF">SAMN04488115_103478</name>
</gene>
<evidence type="ECO:0000256" key="5">
    <source>
        <dbReference type="ARBA" id="ARBA00023033"/>
    </source>
</evidence>
<organism evidence="7 8">
    <name type="scientific">Bosea lathyri</name>
    <dbReference type="NCBI Taxonomy" id="1036778"/>
    <lineage>
        <taxon>Bacteria</taxon>
        <taxon>Pseudomonadati</taxon>
        <taxon>Pseudomonadota</taxon>
        <taxon>Alphaproteobacteria</taxon>
        <taxon>Hyphomicrobiales</taxon>
        <taxon>Boseaceae</taxon>
        <taxon>Bosea</taxon>
    </lineage>
</organism>
<evidence type="ECO:0000256" key="1">
    <source>
        <dbReference type="ARBA" id="ARBA00001974"/>
    </source>
</evidence>
<evidence type="ECO:0000313" key="7">
    <source>
        <dbReference type="EMBL" id="SEG17565.1"/>
    </source>
</evidence>
<dbReference type="InterPro" id="IPR002938">
    <property type="entry name" value="FAD-bd"/>
</dbReference>
<dbReference type="GO" id="GO:0004497">
    <property type="term" value="F:monooxygenase activity"/>
    <property type="evidence" value="ECO:0007669"/>
    <property type="project" value="UniProtKB-KW"/>
</dbReference>
<reference evidence="7 8" key="1">
    <citation type="submission" date="2016-10" db="EMBL/GenBank/DDBJ databases">
        <authorList>
            <person name="de Groot N.N."/>
        </authorList>
    </citation>
    <scope>NUCLEOTIDE SEQUENCE [LARGE SCALE GENOMIC DNA]</scope>
    <source>
        <strain evidence="7 8">DSM 26656</strain>
    </source>
</reference>
<dbReference type="PRINTS" id="PR00420">
    <property type="entry name" value="RNGMNOXGNASE"/>
</dbReference>
<keyword evidence="3" id="KW-0274">FAD</keyword>
<dbReference type="RefSeq" id="WP_160115713.1">
    <property type="nucleotide sequence ID" value="NZ_FNUY01000003.1"/>
</dbReference>
<dbReference type="PANTHER" id="PTHR13789:SF318">
    <property type="entry name" value="GERANYLGERANYL DIPHOSPHATE REDUCTASE"/>
    <property type="match status" value="1"/>
</dbReference>
<comment type="cofactor">
    <cofactor evidence="1">
        <name>FAD</name>
        <dbReference type="ChEBI" id="CHEBI:57692"/>
    </cofactor>
</comment>
<dbReference type="SUPFAM" id="SSF54373">
    <property type="entry name" value="FAD-linked reductases, C-terminal domain"/>
    <property type="match status" value="1"/>
</dbReference>
<keyword evidence="2" id="KW-0285">Flavoprotein</keyword>
<accession>A0A1H5Y1C1</accession>
<dbReference type="AlphaFoldDB" id="A0A1H5Y1C1"/>
<dbReference type="Pfam" id="PF01494">
    <property type="entry name" value="FAD_binding_3"/>
    <property type="match status" value="1"/>
</dbReference>
<dbReference type="PANTHER" id="PTHR13789">
    <property type="entry name" value="MONOOXYGENASE"/>
    <property type="match status" value="1"/>
</dbReference>
<evidence type="ECO:0000256" key="2">
    <source>
        <dbReference type="ARBA" id="ARBA00022630"/>
    </source>
</evidence>
<evidence type="ECO:0000256" key="3">
    <source>
        <dbReference type="ARBA" id="ARBA00022827"/>
    </source>
</evidence>
<evidence type="ECO:0000313" key="8">
    <source>
        <dbReference type="Proteomes" id="UP000236743"/>
    </source>
</evidence>
<dbReference type="Gene3D" id="3.50.50.60">
    <property type="entry name" value="FAD/NAD(P)-binding domain"/>
    <property type="match status" value="1"/>
</dbReference>
<dbReference type="Proteomes" id="UP000236743">
    <property type="component" value="Unassembled WGS sequence"/>
</dbReference>
<protein>
    <submittedName>
        <fullName evidence="7">Salicylate hydroxylase</fullName>
    </submittedName>
</protein>
<name>A0A1H5Y1C1_9HYPH</name>
<keyword evidence="4" id="KW-0560">Oxidoreductase</keyword>